<proteinExistence type="predicted"/>
<organism evidence="1">
    <name type="scientific">uncultured Desulfobacterium sp</name>
    <dbReference type="NCBI Taxonomy" id="201089"/>
    <lineage>
        <taxon>Bacteria</taxon>
        <taxon>Pseudomonadati</taxon>
        <taxon>Thermodesulfobacteriota</taxon>
        <taxon>Desulfobacteria</taxon>
        <taxon>Desulfobacterales</taxon>
        <taxon>Desulfobacteriaceae</taxon>
        <taxon>Desulfobacterium</taxon>
        <taxon>environmental samples</taxon>
    </lineage>
</organism>
<dbReference type="EMBL" id="FR695874">
    <property type="protein sequence ID" value="CBX30271.1"/>
    <property type="molecule type" value="Genomic_DNA"/>
</dbReference>
<accession>E1YI02</accession>
<name>E1YI02_9BACT</name>
<dbReference type="AlphaFoldDB" id="E1YI02"/>
<sequence length="219" mass="25762">MLFFNTNLLIGFKFYMGLLSSSVSINRYHVDGKFTDSILEIVREGLIKYSFKEIDEESSDKISGWTSFNNHFNPDFSGSSFIIDDVFVFSFRIDKKTLSPKIIKKFYHIEMAKQLEKSEKDYLTANEKKQIKEHVLNVLYLRIPATPNVFDVVWNFEKSTLWFFSNNKAANEELEIFFQKSFKFRLIKIFPFFEANLLLDLQETERDKLSGLSPSIFTE</sequence>
<reference evidence="1" key="1">
    <citation type="journal article" date="2011" name="Environ. Microbiol.">
        <title>Genomic insights into the metabolic potential of the polycyclic aromatic hydrocarbon degrading sulfate-reducing Deltaproteobacterium N47.</title>
        <authorList>
            <person name="Bergmann F."/>
            <person name="Selesi D."/>
            <person name="Weinmaier T."/>
            <person name="Tischler P."/>
            <person name="Rattei T."/>
            <person name="Meckenstock R.U."/>
        </authorList>
    </citation>
    <scope>NUCLEOTIDE SEQUENCE</scope>
</reference>
<gene>
    <name evidence="1" type="ORF">N47_D30800</name>
</gene>
<evidence type="ECO:0000313" key="1">
    <source>
        <dbReference type="EMBL" id="CBX30271.1"/>
    </source>
</evidence>
<protein>
    <submittedName>
        <fullName evidence="1">Uncharacterized protein</fullName>
    </submittedName>
</protein>